<dbReference type="SUPFAM" id="SSF69255">
    <property type="entry name" value="gp5 N-terminal domain-like"/>
    <property type="match status" value="1"/>
</dbReference>
<sequence length="192" mass="20917">MILEQLEILIRNIVSENAFPVLAKVDRIDTRNYVCDCIELSNTGEETKTIYTRVALPKLWGAAQGGIWMSPSKGTVVLLNFLNGDRNYPIISAVMGSAQKENAPEDALIVKAGNTELRLDSNIKISAGTTEISLNNNRTIGIRNSSASLAKLLKDMISDISLVKTEDGKPLSPDDIIKLQAFDGKISGLLEE</sequence>
<dbReference type="Proteomes" id="UP000240042">
    <property type="component" value="Unassembled WGS sequence"/>
</dbReference>
<dbReference type="EMBL" id="FOKY01000028">
    <property type="protein sequence ID" value="SFB95873.1"/>
    <property type="molecule type" value="Genomic_DNA"/>
</dbReference>
<evidence type="ECO:0000313" key="1">
    <source>
        <dbReference type="EMBL" id="SFB95873.1"/>
    </source>
</evidence>
<evidence type="ECO:0008006" key="3">
    <source>
        <dbReference type="Google" id="ProtNLM"/>
    </source>
</evidence>
<evidence type="ECO:0000313" key="2">
    <source>
        <dbReference type="Proteomes" id="UP000240042"/>
    </source>
</evidence>
<name>A0A1I1FFH1_BREAD</name>
<dbReference type="Gene3D" id="2.40.50.230">
    <property type="entry name" value="Gp5 N-terminal domain"/>
    <property type="match status" value="1"/>
</dbReference>
<organism evidence="1 2">
    <name type="scientific">Brevinema andersonii</name>
    <dbReference type="NCBI Taxonomy" id="34097"/>
    <lineage>
        <taxon>Bacteria</taxon>
        <taxon>Pseudomonadati</taxon>
        <taxon>Spirochaetota</taxon>
        <taxon>Spirochaetia</taxon>
        <taxon>Brevinematales</taxon>
        <taxon>Brevinemataceae</taxon>
        <taxon>Brevinema</taxon>
    </lineage>
</organism>
<reference evidence="2" key="1">
    <citation type="submission" date="2016-10" db="EMBL/GenBank/DDBJ databases">
        <authorList>
            <person name="Varghese N."/>
            <person name="Submissions S."/>
        </authorList>
    </citation>
    <scope>NUCLEOTIDE SEQUENCE [LARGE SCALE GENOMIC DNA]</scope>
    <source>
        <strain evidence="2">ATCC 43811</strain>
    </source>
</reference>
<dbReference type="AlphaFoldDB" id="A0A1I1FFH1"/>
<dbReference type="OrthoDB" id="9762420at2"/>
<keyword evidence="2" id="KW-1185">Reference proteome</keyword>
<protein>
    <recommendedName>
        <fullName evidence="3">Phage baseplate assembly protein V</fullName>
    </recommendedName>
</protein>
<accession>A0A1I1FFH1</accession>
<gene>
    <name evidence="1" type="ORF">SAMN02745150_01442</name>
</gene>
<proteinExistence type="predicted"/>
<dbReference type="InterPro" id="IPR037026">
    <property type="entry name" value="Vgr_OB-fold_dom_sf"/>
</dbReference>
<dbReference type="RefSeq" id="WP_092320124.1">
    <property type="nucleotide sequence ID" value="NZ_FOKY01000028.1"/>
</dbReference>